<dbReference type="Gramene" id="KMS64983">
    <property type="protein sequence ID" value="KMS64983"/>
    <property type="gene ID" value="BVRB_040640"/>
</dbReference>
<sequence>MQLHQAGNVQFQYKQLSDLSEDVVSCVYECYKNFLQPIVESACPGFQFTLEDTVDDMYKPISSPAQ</sequence>
<proteinExistence type="predicted"/>
<keyword evidence="2" id="KW-1185">Reference proteome</keyword>
<gene>
    <name evidence="1" type="ORF">BVRB_040640</name>
</gene>
<name>A0A0J7YPC0_BETVV</name>
<dbReference type="AlphaFoldDB" id="A0A0J7YPC0"/>
<reference evidence="1 2" key="1">
    <citation type="journal article" date="2014" name="Nature">
        <title>The genome of the recently domesticated crop plant sugar beet (Beta vulgaris).</title>
        <authorList>
            <person name="Dohm J.C."/>
            <person name="Minoche A.E."/>
            <person name="Holtgrawe D."/>
            <person name="Capella-Gutierrez S."/>
            <person name="Zakrzewski F."/>
            <person name="Tafer H."/>
            <person name="Rupp O."/>
            <person name="Sorensen T.R."/>
            <person name="Stracke R."/>
            <person name="Reinhardt R."/>
            <person name="Goesmann A."/>
            <person name="Kraft T."/>
            <person name="Schulz B."/>
            <person name="Stadler P.F."/>
            <person name="Schmidt T."/>
            <person name="Gabaldon T."/>
            <person name="Lehrach H."/>
            <person name="Weisshaar B."/>
            <person name="Himmelbauer H."/>
        </authorList>
    </citation>
    <scope>NUCLEOTIDE SEQUENCE [LARGE SCALE GENOMIC DNA]</scope>
    <source>
        <tissue evidence="1">Taproot</tissue>
    </source>
</reference>
<evidence type="ECO:0000313" key="2">
    <source>
        <dbReference type="Proteomes" id="UP000035740"/>
    </source>
</evidence>
<organism evidence="1 2">
    <name type="scientific">Beta vulgaris subsp. vulgaris</name>
    <name type="common">Beet</name>
    <dbReference type="NCBI Taxonomy" id="3555"/>
    <lineage>
        <taxon>Eukaryota</taxon>
        <taxon>Viridiplantae</taxon>
        <taxon>Streptophyta</taxon>
        <taxon>Embryophyta</taxon>
        <taxon>Tracheophyta</taxon>
        <taxon>Spermatophyta</taxon>
        <taxon>Magnoliopsida</taxon>
        <taxon>eudicotyledons</taxon>
        <taxon>Gunneridae</taxon>
        <taxon>Pentapetalae</taxon>
        <taxon>Caryophyllales</taxon>
        <taxon>Chenopodiaceae</taxon>
        <taxon>Betoideae</taxon>
        <taxon>Beta</taxon>
    </lineage>
</organism>
<evidence type="ECO:0000313" key="1">
    <source>
        <dbReference type="EMBL" id="KMS64983.1"/>
    </source>
</evidence>
<feature type="non-terminal residue" evidence="1">
    <location>
        <position position="1"/>
    </location>
</feature>
<accession>A0A0J7YPC0</accession>
<dbReference type="Proteomes" id="UP000035740">
    <property type="component" value="Unassembled WGS sequence"/>
</dbReference>
<protein>
    <submittedName>
        <fullName evidence="1">Uncharacterized protein</fullName>
    </submittedName>
</protein>
<feature type="non-terminal residue" evidence="1">
    <location>
        <position position="66"/>
    </location>
</feature>
<dbReference type="EMBL" id="KQ117107">
    <property type="protein sequence ID" value="KMS64983.1"/>
    <property type="molecule type" value="Genomic_DNA"/>
</dbReference>